<dbReference type="GO" id="GO:0008677">
    <property type="term" value="F:2-dehydropantoate 2-reductase activity"/>
    <property type="evidence" value="ECO:0007669"/>
    <property type="project" value="UniProtKB-EC"/>
</dbReference>
<dbReference type="InterPro" id="IPR013332">
    <property type="entry name" value="KPR_N"/>
</dbReference>
<evidence type="ECO:0000256" key="4">
    <source>
        <dbReference type="ARBA" id="ARBA00013014"/>
    </source>
</evidence>
<dbReference type="AlphaFoldDB" id="A0A5C7EGV9"/>
<sequence length="310" mass="32779">MKIAIVGAGGVGGYFGARLAVGGADVTFIARGAHLQAMQEKGLRVRSALGDLHLQPVKAVSDPAGVGPVDLVIIGVKLWSTEEAVEAVKPLLGPRTGVVSFQNGVDAIGILTRHLERGHVMGGVAHIAALIEAPGVIRHHGTLARLTFGELDGSASPRAKTFLHACERAGIEADLSQDIQRAIWEKFVFLVGLSGMTCLTRTPIGPIREEPFTREVLRDVMGEAAAVARAKGVNLPEDTIDRQMQFTDSLPRDMVSSMLGDLRRGNRLEVAWLAGAVVRLGKEAGVPTPLNRAIYAALKLHANGAAHNDG</sequence>
<organism evidence="14 15">
    <name type="scientific">Pelomicrobium methylotrophicum</name>
    <dbReference type="NCBI Taxonomy" id="2602750"/>
    <lineage>
        <taxon>Bacteria</taxon>
        <taxon>Pseudomonadati</taxon>
        <taxon>Pseudomonadota</taxon>
        <taxon>Hydrogenophilia</taxon>
        <taxon>Hydrogenophilia incertae sedis</taxon>
        <taxon>Pelomicrobium</taxon>
    </lineage>
</organism>
<keyword evidence="15" id="KW-1185">Reference proteome</keyword>
<dbReference type="NCBIfam" id="NF005091">
    <property type="entry name" value="PRK06522.2-2"/>
    <property type="match status" value="1"/>
</dbReference>
<evidence type="ECO:0000256" key="1">
    <source>
        <dbReference type="ARBA" id="ARBA00002919"/>
    </source>
</evidence>
<dbReference type="GO" id="GO:0015940">
    <property type="term" value="P:pantothenate biosynthetic process"/>
    <property type="evidence" value="ECO:0007669"/>
    <property type="project" value="UniProtKB-UniPathway"/>
</dbReference>
<feature type="domain" description="Ketopantoate reductase N-terminal" evidence="12">
    <location>
        <begin position="3"/>
        <end position="152"/>
    </location>
</feature>
<dbReference type="SUPFAM" id="SSF48179">
    <property type="entry name" value="6-phosphogluconate dehydrogenase C-terminal domain-like"/>
    <property type="match status" value="1"/>
</dbReference>
<dbReference type="GO" id="GO:0005737">
    <property type="term" value="C:cytoplasm"/>
    <property type="evidence" value="ECO:0007669"/>
    <property type="project" value="TreeGrafter"/>
</dbReference>
<dbReference type="EC" id="1.1.1.169" evidence="4 11"/>
<dbReference type="InterPro" id="IPR013328">
    <property type="entry name" value="6PGD_dom2"/>
</dbReference>
<comment type="caution">
    <text evidence="14">The sequence shown here is derived from an EMBL/GenBank/DDBJ whole genome shotgun (WGS) entry which is preliminary data.</text>
</comment>
<comment type="function">
    <text evidence="1 11">Catalyzes the NADPH-dependent reduction of ketopantoate into pantoic acid.</text>
</comment>
<comment type="similarity">
    <text evidence="3 11">Belongs to the ketopantoate reductase family.</text>
</comment>
<dbReference type="InterPro" id="IPR013752">
    <property type="entry name" value="KPA_reductase"/>
</dbReference>
<dbReference type="FunFam" id="1.10.1040.10:FF:000017">
    <property type="entry name" value="2-dehydropantoate 2-reductase"/>
    <property type="match status" value="1"/>
</dbReference>
<comment type="catalytic activity">
    <reaction evidence="10 11">
        <text>(R)-pantoate + NADP(+) = 2-dehydropantoate + NADPH + H(+)</text>
        <dbReference type="Rhea" id="RHEA:16233"/>
        <dbReference type="ChEBI" id="CHEBI:11561"/>
        <dbReference type="ChEBI" id="CHEBI:15378"/>
        <dbReference type="ChEBI" id="CHEBI:15980"/>
        <dbReference type="ChEBI" id="CHEBI:57783"/>
        <dbReference type="ChEBI" id="CHEBI:58349"/>
        <dbReference type="EC" id="1.1.1.169"/>
    </reaction>
</comment>
<accession>A0A5C7EGV9</accession>
<dbReference type="InParanoid" id="A0A5C7EGV9"/>
<dbReference type="RefSeq" id="WP_147800941.1">
    <property type="nucleotide sequence ID" value="NZ_VPFL01000027.1"/>
</dbReference>
<evidence type="ECO:0000256" key="9">
    <source>
        <dbReference type="ARBA" id="ARBA00032024"/>
    </source>
</evidence>
<dbReference type="Pfam" id="PF02558">
    <property type="entry name" value="ApbA"/>
    <property type="match status" value="1"/>
</dbReference>
<evidence type="ECO:0000259" key="13">
    <source>
        <dbReference type="Pfam" id="PF08546"/>
    </source>
</evidence>
<dbReference type="Gene3D" id="3.40.50.720">
    <property type="entry name" value="NAD(P)-binding Rossmann-like Domain"/>
    <property type="match status" value="1"/>
</dbReference>
<dbReference type="PANTHER" id="PTHR21708:SF26">
    <property type="entry name" value="2-DEHYDROPANTOATE 2-REDUCTASE"/>
    <property type="match status" value="1"/>
</dbReference>
<dbReference type="Pfam" id="PF08546">
    <property type="entry name" value="ApbA_C"/>
    <property type="match status" value="1"/>
</dbReference>
<dbReference type="FunCoup" id="A0A5C7EGV9">
    <property type="interactions" value="348"/>
</dbReference>
<keyword evidence="7 11" id="KW-0521">NADP</keyword>
<protein>
    <recommendedName>
        <fullName evidence="5 11">2-dehydropantoate 2-reductase</fullName>
        <ecNumber evidence="4 11">1.1.1.169</ecNumber>
    </recommendedName>
    <alternativeName>
        <fullName evidence="9 11">Ketopantoate reductase</fullName>
    </alternativeName>
</protein>
<evidence type="ECO:0000313" key="14">
    <source>
        <dbReference type="EMBL" id="TXF10535.1"/>
    </source>
</evidence>
<evidence type="ECO:0000256" key="2">
    <source>
        <dbReference type="ARBA" id="ARBA00004994"/>
    </source>
</evidence>
<dbReference type="InterPro" id="IPR008927">
    <property type="entry name" value="6-PGluconate_DH-like_C_sf"/>
</dbReference>
<gene>
    <name evidence="14" type="ORF">FR698_14645</name>
</gene>
<dbReference type="SUPFAM" id="SSF51735">
    <property type="entry name" value="NAD(P)-binding Rossmann-fold domains"/>
    <property type="match status" value="1"/>
</dbReference>
<reference evidence="14 15" key="1">
    <citation type="submission" date="2019-08" db="EMBL/GenBank/DDBJ databases">
        <title>Pelomicrobium methylotrophicum gen. nov., sp. nov. a moderately thermophilic, facultatively anaerobic, lithoautotrophic and methylotrophic bacterium isolated from a terrestrial mud volcano.</title>
        <authorList>
            <person name="Slobodkina G.B."/>
            <person name="Merkel A.Y."/>
            <person name="Slobodkin A.I."/>
        </authorList>
    </citation>
    <scope>NUCLEOTIDE SEQUENCE [LARGE SCALE GENOMIC DNA]</scope>
    <source>
        <strain evidence="14 15">SM250</strain>
    </source>
</reference>
<name>A0A5C7EGV9_9PROT</name>
<dbReference type="OrthoDB" id="5333395at2"/>
<dbReference type="NCBIfam" id="TIGR00745">
    <property type="entry name" value="apbA_panE"/>
    <property type="match status" value="1"/>
</dbReference>
<dbReference type="Proteomes" id="UP000321201">
    <property type="component" value="Unassembled WGS sequence"/>
</dbReference>
<evidence type="ECO:0000256" key="10">
    <source>
        <dbReference type="ARBA" id="ARBA00048793"/>
    </source>
</evidence>
<dbReference type="InterPro" id="IPR036291">
    <property type="entry name" value="NAD(P)-bd_dom_sf"/>
</dbReference>
<evidence type="ECO:0000256" key="5">
    <source>
        <dbReference type="ARBA" id="ARBA00019465"/>
    </source>
</evidence>
<evidence type="ECO:0000256" key="6">
    <source>
        <dbReference type="ARBA" id="ARBA00022655"/>
    </source>
</evidence>
<feature type="domain" description="Ketopantoate reductase C-terminal" evidence="13">
    <location>
        <begin position="178"/>
        <end position="300"/>
    </location>
</feature>
<evidence type="ECO:0000256" key="3">
    <source>
        <dbReference type="ARBA" id="ARBA00007870"/>
    </source>
</evidence>
<dbReference type="UniPathway" id="UPA00028">
    <property type="reaction ID" value="UER00004"/>
</dbReference>
<dbReference type="EMBL" id="VPFL01000027">
    <property type="protein sequence ID" value="TXF10535.1"/>
    <property type="molecule type" value="Genomic_DNA"/>
</dbReference>
<evidence type="ECO:0000256" key="8">
    <source>
        <dbReference type="ARBA" id="ARBA00023002"/>
    </source>
</evidence>
<evidence type="ECO:0000256" key="7">
    <source>
        <dbReference type="ARBA" id="ARBA00022857"/>
    </source>
</evidence>
<evidence type="ECO:0000259" key="12">
    <source>
        <dbReference type="Pfam" id="PF02558"/>
    </source>
</evidence>
<dbReference type="InterPro" id="IPR003710">
    <property type="entry name" value="ApbA"/>
</dbReference>
<dbReference type="InterPro" id="IPR051402">
    <property type="entry name" value="KPR-Related"/>
</dbReference>
<proteinExistence type="inferred from homology"/>
<keyword evidence="8 11" id="KW-0560">Oxidoreductase</keyword>
<dbReference type="PANTHER" id="PTHR21708">
    <property type="entry name" value="PROBABLE 2-DEHYDROPANTOATE 2-REDUCTASE"/>
    <property type="match status" value="1"/>
</dbReference>
<dbReference type="Gene3D" id="1.10.1040.10">
    <property type="entry name" value="N-(1-d-carboxylethyl)-l-norvaline Dehydrogenase, domain 2"/>
    <property type="match status" value="1"/>
</dbReference>
<keyword evidence="6 11" id="KW-0566">Pantothenate biosynthesis</keyword>
<evidence type="ECO:0000313" key="15">
    <source>
        <dbReference type="Proteomes" id="UP000321201"/>
    </source>
</evidence>
<dbReference type="FunFam" id="3.40.50.720:FF:000307">
    <property type="entry name" value="2-dehydropantoate 2-reductase"/>
    <property type="match status" value="1"/>
</dbReference>
<evidence type="ECO:0000256" key="11">
    <source>
        <dbReference type="RuleBase" id="RU362068"/>
    </source>
</evidence>
<comment type="pathway">
    <text evidence="2 11">Cofactor biosynthesis; (R)-pantothenate biosynthesis; (R)-pantoate from 3-methyl-2-oxobutanoate: step 2/2.</text>
</comment>